<keyword evidence="2" id="KW-1185">Reference proteome</keyword>
<gene>
    <name evidence="1" type="ORF">SPDO_25320</name>
</gene>
<sequence>MVLPSFITRTIAVAAVAFAVPAIAGAGPLQVTSKVFIETPTRAADGSAKMTLMPAKKAVPGDRVVFVLAYRNTGAQPLDKLVFDNPLPAGIAYRAPAQGSAAPELSVDGRTYGPLSTLRVAAAGTPARPARADDVTHVRWRLNGPLAANGQGQFAFQAVLK</sequence>
<dbReference type="AlphaFoldDB" id="A0A245ZIG1"/>
<protein>
    <recommendedName>
        <fullName evidence="3">DUF11 domain-containing protein</fullName>
    </recommendedName>
</protein>
<dbReference type="OrthoDB" id="7428387at2"/>
<dbReference type="Proteomes" id="UP000197290">
    <property type="component" value="Unassembled WGS sequence"/>
</dbReference>
<accession>A0A245ZIG1</accession>
<organism evidence="1 2">
    <name type="scientific">Sphingomonas dokdonensis</name>
    <dbReference type="NCBI Taxonomy" id="344880"/>
    <lineage>
        <taxon>Bacteria</taxon>
        <taxon>Pseudomonadati</taxon>
        <taxon>Pseudomonadota</taxon>
        <taxon>Alphaproteobacteria</taxon>
        <taxon>Sphingomonadales</taxon>
        <taxon>Sphingomonadaceae</taxon>
        <taxon>Sphingomonas</taxon>
    </lineage>
</organism>
<comment type="caution">
    <text evidence="1">The sequence shown here is derived from an EMBL/GenBank/DDBJ whole genome shotgun (WGS) entry which is preliminary data.</text>
</comment>
<reference evidence="1 2" key="1">
    <citation type="submission" date="2017-03" db="EMBL/GenBank/DDBJ databases">
        <title>Genome sequence of Sphingomonas dokdonensis DSM 21029.</title>
        <authorList>
            <person name="Poehlein A."/>
            <person name="Wuebbeler J.H."/>
            <person name="Steinbuechel A."/>
            <person name="Daniel R."/>
        </authorList>
    </citation>
    <scope>NUCLEOTIDE SEQUENCE [LARGE SCALE GENOMIC DNA]</scope>
    <source>
        <strain evidence="1 2">DSM 21029</strain>
    </source>
</reference>
<dbReference type="EMBL" id="NBBI01000004">
    <property type="protein sequence ID" value="OWK29540.1"/>
    <property type="molecule type" value="Genomic_DNA"/>
</dbReference>
<evidence type="ECO:0000313" key="2">
    <source>
        <dbReference type="Proteomes" id="UP000197290"/>
    </source>
</evidence>
<name>A0A245ZIG1_9SPHN</name>
<evidence type="ECO:0000313" key="1">
    <source>
        <dbReference type="EMBL" id="OWK29540.1"/>
    </source>
</evidence>
<proteinExistence type="predicted"/>
<dbReference type="RefSeq" id="WP_088367817.1">
    <property type="nucleotide sequence ID" value="NZ_NBBI01000004.1"/>
</dbReference>
<evidence type="ECO:0008006" key="3">
    <source>
        <dbReference type="Google" id="ProtNLM"/>
    </source>
</evidence>